<dbReference type="CDD" id="cd02968">
    <property type="entry name" value="SCO"/>
    <property type="match status" value="1"/>
</dbReference>
<dbReference type="PANTHER" id="PTHR12151">
    <property type="entry name" value="ELECTRON TRANSPORT PROTIN SCO1/SENC FAMILY MEMBER"/>
    <property type="match status" value="1"/>
</dbReference>
<dbReference type="InterPro" id="IPR003782">
    <property type="entry name" value="SCO1/SenC"/>
</dbReference>
<sequence>MKVRPGLIVVPPLGARLALTLLFLLTASAAVKAEEALPPCCAEKESAGEAEGSVYELDATWTNQHHKQVRLADFKDQPVLLTMGYASCQFACPRLVADLMAIERGLTAEQKKAIRIVFVSIDPQRDTPEKLAAFFKQYNLDQTRWSGLRGTEDAVLELSVALGTRYRKIDHNDFAHSNRLTLLSPDGVILHNQEGLGTDPKEMIAAIRQMLPPYEKAGKAGNAE</sequence>
<feature type="signal peptide" evidence="2">
    <location>
        <begin position="1"/>
        <end position="32"/>
    </location>
</feature>
<dbReference type="RefSeq" id="WP_379714352.1">
    <property type="nucleotide sequence ID" value="NZ_JBHTBS010000009.1"/>
</dbReference>
<accession>A0ABW2LA82</accession>
<proteinExistence type="inferred from homology"/>
<evidence type="ECO:0000256" key="1">
    <source>
        <dbReference type="ARBA" id="ARBA00010996"/>
    </source>
</evidence>
<dbReference type="EMBL" id="JBHTBS010000009">
    <property type="protein sequence ID" value="MFC7338694.1"/>
    <property type="molecule type" value="Genomic_DNA"/>
</dbReference>
<evidence type="ECO:0000313" key="3">
    <source>
        <dbReference type="EMBL" id="MFC7338694.1"/>
    </source>
</evidence>
<organism evidence="3 4">
    <name type="scientific">Haloferula chungangensis</name>
    <dbReference type="NCBI Taxonomy" id="1048331"/>
    <lineage>
        <taxon>Bacteria</taxon>
        <taxon>Pseudomonadati</taxon>
        <taxon>Verrucomicrobiota</taxon>
        <taxon>Verrucomicrobiia</taxon>
        <taxon>Verrucomicrobiales</taxon>
        <taxon>Verrucomicrobiaceae</taxon>
        <taxon>Haloferula</taxon>
    </lineage>
</organism>
<evidence type="ECO:0000313" key="4">
    <source>
        <dbReference type="Proteomes" id="UP001596472"/>
    </source>
</evidence>
<dbReference type="PANTHER" id="PTHR12151:SF25">
    <property type="entry name" value="LINALOOL DEHYDRATASE_ISOMERASE DOMAIN-CONTAINING PROTEIN"/>
    <property type="match status" value="1"/>
</dbReference>
<comment type="similarity">
    <text evidence="1">Belongs to the SCO1/2 family.</text>
</comment>
<feature type="chain" id="PRO_5045221374" evidence="2">
    <location>
        <begin position="33"/>
        <end position="224"/>
    </location>
</feature>
<dbReference type="Pfam" id="PF02630">
    <property type="entry name" value="SCO1-SenC"/>
    <property type="match status" value="1"/>
</dbReference>
<comment type="caution">
    <text evidence="3">The sequence shown here is derived from an EMBL/GenBank/DDBJ whole genome shotgun (WGS) entry which is preliminary data.</text>
</comment>
<dbReference type="SUPFAM" id="SSF52833">
    <property type="entry name" value="Thioredoxin-like"/>
    <property type="match status" value="1"/>
</dbReference>
<protein>
    <submittedName>
        <fullName evidence="3">SCO family protein</fullName>
    </submittedName>
</protein>
<keyword evidence="2" id="KW-0732">Signal</keyword>
<gene>
    <name evidence="3" type="ORF">ACFQY0_15975</name>
</gene>
<reference evidence="4" key="1">
    <citation type="journal article" date="2019" name="Int. J. Syst. Evol. Microbiol.">
        <title>The Global Catalogue of Microorganisms (GCM) 10K type strain sequencing project: providing services to taxonomists for standard genome sequencing and annotation.</title>
        <authorList>
            <consortium name="The Broad Institute Genomics Platform"/>
            <consortium name="The Broad Institute Genome Sequencing Center for Infectious Disease"/>
            <person name="Wu L."/>
            <person name="Ma J."/>
        </authorList>
    </citation>
    <scope>NUCLEOTIDE SEQUENCE [LARGE SCALE GENOMIC DNA]</scope>
    <source>
        <strain evidence="4">CGMCC 4.1467</strain>
    </source>
</reference>
<dbReference type="Proteomes" id="UP001596472">
    <property type="component" value="Unassembled WGS sequence"/>
</dbReference>
<name>A0ABW2LA82_9BACT</name>
<dbReference type="InterPro" id="IPR036249">
    <property type="entry name" value="Thioredoxin-like_sf"/>
</dbReference>
<dbReference type="Gene3D" id="3.40.30.10">
    <property type="entry name" value="Glutaredoxin"/>
    <property type="match status" value="1"/>
</dbReference>
<keyword evidence="4" id="KW-1185">Reference proteome</keyword>
<evidence type="ECO:0000256" key="2">
    <source>
        <dbReference type="SAM" id="SignalP"/>
    </source>
</evidence>